<keyword evidence="1" id="KW-0812">Transmembrane</keyword>
<evidence type="ECO:0008006" key="4">
    <source>
        <dbReference type="Google" id="ProtNLM"/>
    </source>
</evidence>
<evidence type="ECO:0000313" key="3">
    <source>
        <dbReference type="Proteomes" id="UP000295087"/>
    </source>
</evidence>
<dbReference type="AlphaFoldDB" id="A0A4R6PWM3"/>
<dbReference type="EMBL" id="SNXK01000001">
    <property type="protein sequence ID" value="TDP42777.1"/>
    <property type="molecule type" value="Genomic_DNA"/>
</dbReference>
<gene>
    <name evidence="2" type="ORF">DFR75_1011895</name>
</gene>
<evidence type="ECO:0000313" key="2">
    <source>
        <dbReference type="EMBL" id="TDP42777.1"/>
    </source>
</evidence>
<keyword evidence="1" id="KW-0472">Membrane</keyword>
<sequence length="158" mass="16391">MPEDVGTAKQLWFAVAALGVVYTGASVAAMTGQRDELSKQFLDEMHKSDPNIPASTVDLMVTAAFVLTAIVGVLLAGVTVAIAHQLGRGKNWARTVLTVVAVWLGIGAVATMFSFSGDTGVAAMVSGGTSIVQGVLAVGAAYLCFRPDSVGYFQKNPR</sequence>
<keyword evidence="1" id="KW-1133">Transmembrane helix</keyword>
<evidence type="ECO:0000256" key="1">
    <source>
        <dbReference type="SAM" id="Phobius"/>
    </source>
</evidence>
<feature type="transmembrane region" description="Helical" evidence="1">
    <location>
        <begin position="59"/>
        <end position="83"/>
    </location>
</feature>
<feature type="transmembrane region" description="Helical" evidence="1">
    <location>
        <begin position="121"/>
        <end position="145"/>
    </location>
</feature>
<proteinExistence type="predicted"/>
<protein>
    <recommendedName>
        <fullName evidence="4">Integral membrane protein</fullName>
    </recommendedName>
</protein>
<reference evidence="2 3" key="1">
    <citation type="submission" date="2019-03" db="EMBL/GenBank/DDBJ databases">
        <title>Genomic Encyclopedia of Type Strains, Phase IV (KMG-IV): sequencing the most valuable type-strain genomes for metagenomic binning, comparative biology and taxonomic classification.</title>
        <authorList>
            <person name="Goeker M."/>
        </authorList>
    </citation>
    <scope>NUCLEOTIDE SEQUENCE [LARGE SCALE GENOMIC DNA]</scope>
    <source>
        <strain evidence="2 3">DSM 44496</strain>
    </source>
</reference>
<accession>A0A4R6PWM3</accession>
<organism evidence="2 3">
    <name type="scientific">Nocardia ignorata</name>
    <dbReference type="NCBI Taxonomy" id="145285"/>
    <lineage>
        <taxon>Bacteria</taxon>
        <taxon>Bacillati</taxon>
        <taxon>Actinomycetota</taxon>
        <taxon>Actinomycetes</taxon>
        <taxon>Mycobacteriales</taxon>
        <taxon>Nocardiaceae</taxon>
        <taxon>Nocardia</taxon>
    </lineage>
</organism>
<feature type="transmembrane region" description="Helical" evidence="1">
    <location>
        <begin position="95"/>
        <end position="115"/>
    </location>
</feature>
<dbReference type="Proteomes" id="UP000295087">
    <property type="component" value="Unassembled WGS sequence"/>
</dbReference>
<feature type="transmembrane region" description="Helical" evidence="1">
    <location>
        <begin position="12"/>
        <end position="32"/>
    </location>
</feature>
<keyword evidence="3" id="KW-1185">Reference proteome</keyword>
<name>A0A4R6PWM3_NOCIG</name>
<comment type="caution">
    <text evidence="2">The sequence shown here is derived from an EMBL/GenBank/DDBJ whole genome shotgun (WGS) entry which is preliminary data.</text>
</comment>